<dbReference type="PANTHER" id="PTHR31912:SF34">
    <property type="entry name" value="NOTOCHORD-RELATED PROTEIN"/>
    <property type="match status" value="1"/>
</dbReference>
<dbReference type="OrthoDB" id="2506088at2759"/>
<dbReference type="AlphaFoldDB" id="A0A4V4HC30"/>
<keyword evidence="2" id="KW-1185">Reference proteome</keyword>
<gene>
    <name evidence="1" type="ORF">K435DRAFT_823377</name>
</gene>
<evidence type="ECO:0000313" key="1">
    <source>
        <dbReference type="EMBL" id="THU81725.1"/>
    </source>
</evidence>
<proteinExistence type="predicted"/>
<accession>A0A4V4HC30</accession>
<dbReference type="Proteomes" id="UP000297245">
    <property type="component" value="Unassembled WGS sequence"/>
</dbReference>
<organism evidence="1 2">
    <name type="scientific">Dendrothele bispora (strain CBS 962.96)</name>
    <dbReference type="NCBI Taxonomy" id="1314807"/>
    <lineage>
        <taxon>Eukaryota</taxon>
        <taxon>Fungi</taxon>
        <taxon>Dikarya</taxon>
        <taxon>Basidiomycota</taxon>
        <taxon>Agaricomycotina</taxon>
        <taxon>Agaricomycetes</taxon>
        <taxon>Agaricomycetidae</taxon>
        <taxon>Agaricales</taxon>
        <taxon>Agaricales incertae sedis</taxon>
        <taxon>Dendrothele</taxon>
    </lineage>
</organism>
<evidence type="ECO:0000313" key="2">
    <source>
        <dbReference type="Proteomes" id="UP000297245"/>
    </source>
</evidence>
<dbReference type="EMBL" id="ML179784">
    <property type="protein sequence ID" value="THU81725.1"/>
    <property type="molecule type" value="Genomic_DNA"/>
</dbReference>
<protein>
    <submittedName>
        <fullName evidence="1">Uncharacterized protein</fullName>
    </submittedName>
</protein>
<dbReference type="PANTHER" id="PTHR31912">
    <property type="entry name" value="IP13529P"/>
    <property type="match status" value="1"/>
</dbReference>
<name>A0A4V4HC30_DENBC</name>
<sequence>MPNHYREIAQNDPIYTSFIDYFGDDVSSWNKHNNSYITHRNLPRKLLQQEYHVHLVSTSQHATITEQYHEVKKIINSTHKEPVRVEDTDGSSTRFMIRTHADASDNLAQTGGTEASKCTDEGFHSMCNAGNPRDKTTILIELEEQVKLACYGVAKPVQTRQTNSGTKDAFTQYWIEDLLKCSKEEKRSNPRPKAGEIQKKLLTWVSENQDKIYSSFLKTKGFDPAKDTPVEILHTILLGVVKYIWTYSHTNWKDTEKTLYAHRLQATDANGLSINAICSQYIIDYANSLIGRQFKTIIQTAIFQLHDLVDENHFKAWKAVAQLSALLWHVEIDDMDQYCVDVDTAAANVQDAFALIDPTKIIRKIKLHLLSHLSEDIRAFGSLIGVATEVFESFNAVFRFCSVLSNHQAPSRDIARQLGDQESLKHRLMGGTWFDDTAKEWTQSGASVCSLMKNHRFLRNMLGWSVDEQKNPAKREVKLDETLGKHAINKNDFNTECAWTKGKAVIAASTDECRVGSWVFCRSPIHNKTVIGRIQDILRNGTTHIVILEEFEVSSQKDPFFDLPYVFRRQDEVSYVIMPSINVLFIQNVQHDCRTAKCTASGIKIRMQERVKSDQTESFIEHKPVDRFLINLCAFHNSHLIRRILPRELTAPIPVFTNHRGEHN</sequence>
<reference evidence="1 2" key="1">
    <citation type="journal article" date="2019" name="Nat. Ecol. Evol.">
        <title>Megaphylogeny resolves global patterns of mushroom evolution.</title>
        <authorList>
            <person name="Varga T."/>
            <person name="Krizsan K."/>
            <person name="Foldi C."/>
            <person name="Dima B."/>
            <person name="Sanchez-Garcia M."/>
            <person name="Sanchez-Ramirez S."/>
            <person name="Szollosi G.J."/>
            <person name="Szarkandi J.G."/>
            <person name="Papp V."/>
            <person name="Albert L."/>
            <person name="Andreopoulos W."/>
            <person name="Angelini C."/>
            <person name="Antonin V."/>
            <person name="Barry K.W."/>
            <person name="Bougher N.L."/>
            <person name="Buchanan P."/>
            <person name="Buyck B."/>
            <person name="Bense V."/>
            <person name="Catcheside P."/>
            <person name="Chovatia M."/>
            <person name="Cooper J."/>
            <person name="Damon W."/>
            <person name="Desjardin D."/>
            <person name="Finy P."/>
            <person name="Geml J."/>
            <person name="Haridas S."/>
            <person name="Hughes K."/>
            <person name="Justo A."/>
            <person name="Karasinski D."/>
            <person name="Kautmanova I."/>
            <person name="Kiss B."/>
            <person name="Kocsube S."/>
            <person name="Kotiranta H."/>
            <person name="LaButti K.M."/>
            <person name="Lechner B.E."/>
            <person name="Liimatainen K."/>
            <person name="Lipzen A."/>
            <person name="Lukacs Z."/>
            <person name="Mihaltcheva S."/>
            <person name="Morgado L.N."/>
            <person name="Niskanen T."/>
            <person name="Noordeloos M.E."/>
            <person name="Ohm R.A."/>
            <person name="Ortiz-Santana B."/>
            <person name="Ovrebo C."/>
            <person name="Racz N."/>
            <person name="Riley R."/>
            <person name="Savchenko A."/>
            <person name="Shiryaev A."/>
            <person name="Soop K."/>
            <person name="Spirin V."/>
            <person name="Szebenyi C."/>
            <person name="Tomsovsky M."/>
            <person name="Tulloss R.E."/>
            <person name="Uehling J."/>
            <person name="Grigoriev I.V."/>
            <person name="Vagvolgyi C."/>
            <person name="Papp T."/>
            <person name="Martin F.M."/>
            <person name="Miettinen O."/>
            <person name="Hibbett D.S."/>
            <person name="Nagy L.G."/>
        </authorList>
    </citation>
    <scope>NUCLEOTIDE SEQUENCE [LARGE SCALE GENOMIC DNA]</scope>
    <source>
        <strain evidence="1 2">CBS 962.96</strain>
    </source>
</reference>